<proteinExistence type="predicted"/>
<comment type="caution">
    <text evidence="1">The sequence shown here is derived from an EMBL/GenBank/DDBJ whole genome shotgun (WGS) entry which is preliminary data.</text>
</comment>
<dbReference type="Proteomes" id="UP001177670">
    <property type="component" value="Unassembled WGS sequence"/>
</dbReference>
<gene>
    <name evidence="1" type="ORF">K0M31_001977</name>
</gene>
<sequence>MIRIYDYRKKRLQVVSIHLQCNNATAISMQESADSTWNYTSCPDVSVEAFVCSAGILRQEDTVTIVEKVTIGIRRDRSNIVRPANVSTVRQSLITANLE</sequence>
<dbReference type="AlphaFoldDB" id="A0AA40GGP9"/>
<evidence type="ECO:0000313" key="1">
    <source>
        <dbReference type="EMBL" id="KAK1137468.1"/>
    </source>
</evidence>
<evidence type="ECO:0000313" key="2">
    <source>
        <dbReference type="Proteomes" id="UP001177670"/>
    </source>
</evidence>
<protein>
    <submittedName>
        <fullName evidence="1">Uncharacterized protein</fullName>
    </submittedName>
</protein>
<keyword evidence="2" id="KW-1185">Reference proteome</keyword>
<organism evidence="1 2">
    <name type="scientific">Melipona bicolor</name>
    <dbReference type="NCBI Taxonomy" id="60889"/>
    <lineage>
        <taxon>Eukaryota</taxon>
        <taxon>Metazoa</taxon>
        <taxon>Ecdysozoa</taxon>
        <taxon>Arthropoda</taxon>
        <taxon>Hexapoda</taxon>
        <taxon>Insecta</taxon>
        <taxon>Pterygota</taxon>
        <taxon>Neoptera</taxon>
        <taxon>Endopterygota</taxon>
        <taxon>Hymenoptera</taxon>
        <taxon>Apocrita</taxon>
        <taxon>Aculeata</taxon>
        <taxon>Apoidea</taxon>
        <taxon>Anthophila</taxon>
        <taxon>Apidae</taxon>
        <taxon>Melipona</taxon>
    </lineage>
</organism>
<accession>A0AA40GGP9</accession>
<dbReference type="EMBL" id="JAHYIQ010000001">
    <property type="protein sequence ID" value="KAK1137468.1"/>
    <property type="molecule type" value="Genomic_DNA"/>
</dbReference>
<reference evidence="1" key="1">
    <citation type="submission" date="2021-10" db="EMBL/GenBank/DDBJ databases">
        <title>Melipona bicolor Genome sequencing and assembly.</title>
        <authorList>
            <person name="Araujo N.S."/>
            <person name="Arias M.C."/>
        </authorList>
    </citation>
    <scope>NUCLEOTIDE SEQUENCE</scope>
    <source>
        <strain evidence="1">USP_2M_L1-L4_2017</strain>
        <tissue evidence="1">Whole body</tissue>
    </source>
</reference>
<name>A0AA40GGP9_9HYME</name>